<keyword evidence="1" id="KW-0472">Membrane</keyword>
<evidence type="ECO:0000256" key="1">
    <source>
        <dbReference type="SAM" id="Phobius"/>
    </source>
</evidence>
<name>A0A011N180_9PROT</name>
<evidence type="ECO:0000313" key="2">
    <source>
        <dbReference type="EMBL" id="EXI68626.1"/>
    </source>
</evidence>
<keyword evidence="1" id="KW-1133">Transmembrane helix</keyword>
<dbReference type="AlphaFoldDB" id="A0A011N180"/>
<organism evidence="2 3">
    <name type="scientific">Candidatus Accumulibacter adjunctus</name>
    <dbReference type="NCBI Taxonomy" id="1454001"/>
    <lineage>
        <taxon>Bacteria</taxon>
        <taxon>Pseudomonadati</taxon>
        <taxon>Pseudomonadota</taxon>
        <taxon>Betaproteobacteria</taxon>
        <taxon>Candidatus Accumulibacter</taxon>
    </lineage>
</organism>
<reference evidence="2" key="1">
    <citation type="submission" date="2014-02" db="EMBL/GenBank/DDBJ databases">
        <title>Expanding our view of genomic diversity in Candidatus Accumulibacter clades.</title>
        <authorList>
            <person name="Skennerton C.T."/>
            <person name="Barr J.J."/>
            <person name="Slater F.R."/>
            <person name="Bond P.L."/>
            <person name="Tyson G.W."/>
        </authorList>
    </citation>
    <scope>NUCLEOTIDE SEQUENCE [LARGE SCALE GENOMIC DNA]</scope>
</reference>
<dbReference type="EMBL" id="JFAX01000004">
    <property type="protein sequence ID" value="EXI68626.1"/>
    <property type="molecule type" value="Genomic_DNA"/>
</dbReference>
<keyword evidence="3" id="KW-1185">Reference proteome</keyword>
<dbReference type="Proteomes" id="UP000020218">
    <property type="component" value="Unassembled WGS sequence"/>
</dbReference>
<dbReference type="PATRIC" id="fig|1454001.3.peg.1076"/>
<gene>
    <name evidence="2" type="ORF">AW08_00938</name>
</gene>
<protein>
    <submittedName>
        <fullName evidence="2">Uncharacterized protein</fullName>
    </submittedName>
</protein>
<evidence type="ECO:0000313" key="3">
    <source>
        <dbReference type="Proteomes" id="UP000020218"/>
    </source>
</evidence>
<dbReference type="STRING" id="1454001.AW08_00938"/>
<sequence length="161" mass="18206">MTAAVAEAAGERFVIAPEEKRRRWLRVAWGVLFSTAIVAVVALDHARDPQPATRGLLWSVVLVLTVANLGNLFFLLRYLRRIPHHHIELTPGRLRFVTGAECSELDLAQVAAIRLFKRWGRLQHIQLVLRNNRGIRLEGYRDLPRLAALLQGALPPDRLLS</sequence>
<feature type="transmembrane region" description="Helical" evidence="1">
    <location>
        <begin position="55"/>
        <end position="76"/>
    </location>
</feature>
<comment type="caution">
    <text evidence="2">The sequence shown here is derived from an EMBL/GenBank/DDBJ whole genome shotgun (WGS) entry which is preliminary data.</text>
</comment>
<proteinExistence type="predicted"/>
<feature type="transmembrane region" description="Helical" evidence="1">
    <location>
        <begin position="24"/>
        <end position="43"/>
    </location>
</feature>
<accession>A0A011N180</accession>
<keyword evidence="1" id="KW-0812">Transmembrane</keyword>